<name>A0A420NRV3_FUSOX</name>
<accession>A0A420NRV3</accession>
<organism evidence="1 2">
    <name type="scientific">Fusarium oxysporum</name>
    <name type="common">Fusarium vascular wilt</name>
    <dbReference type="NCBI Taxonomy" id="5507"/>
    <lineage>
        <taxon>Eukaryota</taxon>
        <taxon>Fungi</taxon>
        <taxon>Dikarya</taxon>
        <taxon>Ascomycota</taxon>
        <taxon>Pezizomycotina</taxon>
        <taxon>Sordariomycetes</taxon>
        <taxon>Hypocreomycetidae</taxon>
        <taxon>Hypocreales</taxon>
        <taxon>Nectriaceae</taxon>
        <taxon>Fusarium</taxon>
        <taxon>Fusarium oxysporum species complex</taxon>
    </lineage>
</organism>
<protein>
    <submittedName>
        <fullName evidence="1">Uncharacterized protein</fullName>
    </submittedName>
</protein>
<sequence>MPYYAVWTLPLACHAAPMRAYDICLGTVATSEDNMYT</sequence>
<evidence type="ECO:0000313" key="2">
    <source>
        <dbReference type="Proteomes" id="UP000285084"/>
    </source>
</evidence>
<proteinExistence type="predicted"/>
<evidence type="ECO:0000313" key="1">
    <source>
        <dbReference type="EMBL" id="RKK82986.1"/>
    </source>
</evidence>
<dbReference type="Proteomes" id="UP000285084">
    <property type="component" value="Unassembled WGS sequence"/>
</dbReference>
<dbReference type="EMBL" id="MRCX01000015">
    <property type="protein sequence ID" value="RKK82986.1"/>
    <property type="molecule type" value="Genomic_DNA"/>
</dbReference>
<gene>
    <name evidence="1" type="ORF">BFJ69_g2893</name>
</gene>
<comment type="caution">
    <text evidence="1">The sequence shown here is derived from an EMBL/GenBank/DDBJ whole genome shotgun (WGS) entry which is preliminary data.</text>
</comment>
<reference evidence="1 2" key="1">
    <citation type="journal article" date="2018" name="Sci. Rep.">
        <title>Characterisation of pathogen-specific regions and novel effector candidates in Fusarium oxysporum f. sp. cepae.</title>
        <authorList>
            <person name="Armitage A.D."/>
            <person name="Taylor A."/>
            <person name="Sobczyk M.K."/>
            <person name="Baxter L."/>
            <person name="Greenfield B.P."/>
            <person name="Bates H.J."/>
            <person name="Wilson F."/>
            <person name="Jackson A.C."/>
            <person name="Ott S."/>
            <person name="Harrison R.J."/>
            <person name="Clarkson J.P."/>
        </authorList>
    </citation>
    <scope>NUCLEOTIDE SEQUENCE [LARGE SCALE GENOMIC DNA]</scope>
    <source>
        <strain evidence="1 2">Fo_A13</strain>
    </source>
</reference>
<dbReference type="AlphaFoldDB" id="A0A420NRV3"/>